<evidence type="ECO:0000256" key="1">
    <source>
        <dbReference type="SAM" id="Phobius"/>
    </source>
</evidence>
<keyword evidence="1" id="KW-0472">Membrane</keyword>
<reference evidence="2 3" key="1">
    <citation type="submission" date="2014-02" db="EMBL/GenBank/DDBJ databases">
        <title>The small core and large imbalanced accessory genome model reveals a collaborative survival strategy of Sorangium cellulosum strains in nature.</title>
        <authorList>
            <person name="Han K."/>
            <person name="Peng R."/>
            <person name="Blom J."/>
            <person name="Li Y.-Z."/>
        </authorList>
    </citation>
    <scope>NUCLEOTIDE SEQUENCE [LARGE SCALE GENOMIC DNA]</scope>
    <source>
        <strain evidence="2 3">So0157-25</strain>
    </source>
</reference>
<protein>
    <submittedName>
        <fullName evidence="2">Uncharacterized protein</fullName>
    </submittedName>
</protein>
<keyword evidence="1" id="KW-0812">Transmembrane</keyword>
<feature type="non-terminal residue" evidence="2">
    <location>
        <position position="86"/>
    </location>
</feature>
<evidence type="ECO:0000313" key="3">
    <source>
        <dbReference type="Proteomes" id="UP000075420"/>
    </source>
</evidence>
<dbReference type="Proteomes" id="UP000075420">
    <property type="component" value="Unassembled WGS sequence"/>
</dbReference>
<proteinExistence type="predicted"/>
<name>A0A150PNC6_SORCE</name>
<dbReference type="AlphaFoldDB" id="A0A150PNC6"/>
<sequence length="86" mass="8877">MRFVIVSLIILLVVGSMGVYVHRRASRLLGLGPRARRALSCLLAAGLVAMIGSRLGRGALPDDVLRGLGLGGSTISLGVLISAVLL</sequence>
<evidence type="ECO:0000313" key="2">
    <source>
        <dbReference type="EMBL" id="KYF57205.1"/>
    </source>
</evidence>
<accession>A0A150PNC6</accession>
<feature type="transmembrane region" description="Helical" evidence="1">
    <location>
        <begin position="64"/>
        <end position="85"/>
    </location>
</feature>
<organism evidence="2 3">
    <name type="scientific">Sorangium cellulosum</name>
    <name type="common">Polyangium cellulosum</name>
    <dbReference type="NCBI Taxonomy" id="56"/>
    <lineage>
        <taxon>Bacteria</taxon>
        <taxon>Pseudomonadati</taxon>
        <taxon>Myxococcota</taxon>
        <taxon>Polyangia</taxon>
        <taxon>Polyangiales</taxon>
        <taxon>Polyangiaceae</taxon>
        <taxon>Sorangium</taxon>
    </lineage>
</organism>
<comment type="caution">
    <text evidence="2">The sequence shown here is derived from an EMBL/GenBank/DDBJ whole genome shotgun (WGS) entry which is preliminary data.</text>
</comment>
<gene>
    <name evidence="2" type="ORF">BE08_15135</name>
</gene>
<feature type="transmembrane region" description="Helical" evidence="1">
    <location>
        <begin position="34"/>
        <end position="52"/>
    </location>
</feature>
<dbReference type="EMBL" id="JELY01001018">
    <property type="protein sequence ID" value="KYF57205.1"/>
    <property type="molecule type" value="Genomic_DNA"/>
</dbReference>
<keyword evidence="1" id="KW-1133">Transmembrane helix</keyword>